<comment type="caution">
    <text evidence="4">The sequence shown here is derived from an EMBL/GenBank/DDBJ whole genome shotgun (WGS) entry which is preliminary data.</text>
</comment>
<evidence type="ECO:0000259" key="3">
    <source>
        <dbReference type="Pfam" id="PF13767"/>
    </source>
</evidence>
<feature type="signal peptide" evidence="2">
    <location>
        <begin position="1"/>
        <end position="22"/>
    </location>
</feature>
<organism evidence="4 5">
    <name type="scientific">Marinobacter salexigens</name>
    <dbReference type="NCBI Taxonomy" id="1925763"/>
    <lineage>
        <taxon>Bacteria</taxon>
        <taxon>Pseudomonadati</taxon>
        <taxon>Pseudomonadota</taxon>
        <taxon>Gammaproteobacteria</taxon>
        <taxon>Pseudomonadales</taxon>
        <taxon>Marinobacteraceae</taxon>
        <taxon>Marinobacter</taxon>
    </lineage>
</organism>
<feature type="region of interest" description="Disordered" evidence="1">
    <location>
        <begin position="21"/>
        <end position="47"/>
    </location>
</feature>
<dbReference type="Proteomes" id="UP000753376">
    <property type="component" value="Unassembled WGS sequence"/>
</dbReference>
<feature type="domain" description="DUF4168" evidence="3">
    <location>
        <begin position="52"/>
        <end position="128"/>
    </location>
</feature>
<evidence type="ECO:0000256" key="1">
    <source>
        <dbReference type="SAM" id="MobiDB-lite"/>
    </source>
</evidence>
<dbReference type="InterPro" id="IPR025433">
    <property type="entry name" value="DUF4168"/>
</dbReference>
<protein>
    <submittedName>
        <fullName evidence="4">DUF4168 domain-containing protein</fullName>
    </submittedName>
</protein>
<gene>
    <name evidence="4" type="ORF">KO508_13090</name>
</gene>
<keyword evidence="5" id="KW-1185">Reference proteome</keyword>
<feature type="chain" id="PRO_5045290458" evidence="2">
    <location>
        <begin position="23"/>
        <end position="132"/>
    </location>
</feature>
<dbReference type="Pfam" id="PF13767">
    <property type="entry name" value="DUF4168"/>
    <property type="match status" value="1"/>
</dbReference>
<keyword evidence="2" id="KW-0732">Signal</keyword>
<name>A0ABS6A9S5_9GAMM</name>
<evidence type="ECO:0000256" key="2">
    <source>
        <dbReference type="SAM" id="SignalP"/>
    </source>
</evidence>
<accession>A0ABS6A9S5</accession>
<feature type="compositionally biased region" description="Polar residues" evidence="1">
    <location>
        <begin position="23"/>
        <end position="39"/>
    </location>
</feature>
<evidence type="ECO:0000313" key="5">
    <source>
        <dbReference type="Proteomes" id="UP000753376"/>
    </source>
</evidence>
<sequence length="132" mass="14173">MNKLLVSITASIALLAAAPTMAEQNQQSPAATGDSSGYSNPAAAGSQKTNYNDAELKKFIAAQEGITEVREEYIEKIEAADSQEKAQKLQTKANDEMVSVIEKSGMDIPTYNAIATAYSSEPKVRNRIDALM</sequence>
<proteinExistence type="predicted"/>
<dbReference type="EMBL" id="JAHKPV010000019">
    <property type="protein sequence ID" value="MBU2874938.1"/>
    <property type="molecule type" value="Genomic_DNA"/>
</dbReference>
<reference evidence="4 5" key="1">
    <citation type="submission" date="2021-05" db="EMBL/GenBank/DDBJ databases">
        <title>Draft genomes of bacteria isolated from model marine particles.</title>
        <authorList>
            <person name="Datta M.S."/>
            <person name="Schwartzman J.A."/>
            <person name="Enke T.N."/>
            <person name="Saavedra J."/>
            <person name="Cermak N."/>
            <person name="Cordero O.X."/>
        </authorList>
    </citation>
    <scope>NUCLEOTIDE SEQUENCE [LARGE SCALE GENOMIC DNA]</scope>
    <source>
        <strain evidence="4 5">D2M19</strain>
    </source>
</reference>
<evidence type="ECO:0000313" key="4">
    <source>
        <dbReference type="EMBL" id="MBU2874938.1"/>
    </source>
</evidence>